<feature type="domain" description="Orc1-like AAA ATPase" evidence="3">
    <location>
        <begin position="10"/>
        <end position="175"/>
    </location>
</feature>
<dbReference type="PANTHER" id="PTHR16305:SF35">
    <property type="entry name" value="TRANSCRIPTIONAL ACTIVATOR DOMAIN"/>
    <property type="match status" value="1"/>
</dbReference>
<evidence type="ECO:0000256" key="2">
    <source>
        <dbReference type="ARBA" id="ARBA00022840"/>
    </source>
</evidence>
<dbReference type="InterPro" id="IPR027417">
    <property type="entry name" value="P-loop_NTPase"/>
</dbReference>
<comment type="caution">
    <text evidence="4">The sequence shown here is derived from an EMBL/GenBank/DDBJ whole genome shotgun (WGS) entry which is preliminary data.</text>
</comment>
<sequence length="1053" mass="114380">MDTVTRPALLIGRDHPASVLRAEVARTASSHGGLVLVTGEAGIGKTTLVTDAAEEARRQGALVLGASCWESETAPGYWPWMQVVRALRRAASGEEWASAERAARGGLGVLLGESAAQDRVGAFELYDAVTSALVAVSQARPVVVVLDDLHWADAASLRLLEFAAQHAWFERVLLVGTYRDAEVEAAGHALEPLLLALLPRATTVTLTGLEPDEVGALIARTVGERPGEDVVAEVHQRTGGNPFFVEQTARLWHSGGTVTAIAPGVRDAVRRRLSLLPGPVARLLRSACVLGREFHRQVLAACVPAPVAEVDRLLDRAISARLVVARGGGVFGFAHDLVRETLYDALGDDERRERHAAVVHAVDHSPGLAERLPPADLARHAYQAGDRVGHDRTVDLLLAAGKQAASRMAFDEALAHYRRGVELATRTDHPMRLQLSLELFSELVHSGDTEEAREVLADVAAYARDLSEPEALARVAVTAHRAEGWSADSRAAADLLRQAHAALLRDTHSADLPTHELAAELTLRIAQRARRGGDDEALGFSLWTLHDSIFGPGTAAERMALTDELITVARRSGDTEAEQYATSLQWVALLELGDPRYRDRLDRFVALAEAGQRTRMALGALVDQAVIATFTGRFAEAEAFLAQLLADTEHEVHAHLGSMLDHIRWQILYLQGRADELAALHASPRLPQRRHAALLEAITRLRDGDTAPALRLLADRRDHLDGFSRKIRPLALRLLAQAAATTRDAELCRRAREALTPLEGGYLVALFGFDVSGPVTYWLAAIDAAEERWDDAVRRFTEARRSADAMHARPWSVEARVGLAAARVCRGRPGDAVAAAGLLDETERDATALGMRHAATVINRLRATVDGAGSGAAHEFRFADGAWTLTMNGHTVHLPDAKGLRDLHHLLSRPGTDVAAVTLLNPEGGEQVVAAKRLGGDAVLDDVAKTEYKRRIDRLDDQIDQATLRGDDDRAAALDRERTALLHELRAAAGLGGRTRRLGDEAERARKTVTARIRDTLRRLDDRHPQLAAHLRATVSTGTYCRYQPDEAVSWRL</sequence>
<dbReference type="PANTHER" id="PTHR16305">
    <property type="entry name" value="TESTICULAR SOLUBLE ADENYLYL CYCLASE"/>
    <property type="match status" value="1"/>
</dbReference>
<keyword evidence="5" id="KW-1185">Reference proteome</keyword>
<name>A0ABW5WEJ6_9PSEU</name>
<reference evidence="5" key="1">
    <citation type="journal article" date="2019" name="Int. J. Syst. Evol. Microbiol.">
        <title>The Global Catalogue of Microorganisms (GCM) 10K type strain sequencing project: providing services to taxonomists for standard genome sequencing and annotation.</title>
        <authorList>
            <consortium name="The Broad Institute Genomics Platform"/>
            <consortium name="The Broad Institute Genome Sequencing Center for Infectious Disease"/>
            <person name="Wu L."/>
            <person name="Ma J."/>
        </authorList>
    </citation>
    <scope>NUCLEOTIDE SEQUENCE [LARGE SCALE GENOMIC DNA]</scope>
    <source>
        <strain evidence="5">IBRC-M 10906</strain>
    </source>
</reference>
<dbReference type="Proteomes" id="UP001597478">
    <property type="component" value="Unassembled WGS sequence"/>
</dbReference>
<gene>
    <name evidence="4" type="ORF">ACFS2C_15365</name>
</gene>
<proteinExistence type="predicted"/>
<dbReference type="SUPFAM" id="SSF52540">
    <property type="entry name" value="P-loop containing nucleoside triphosphate hydrolases"/>
    <property type="match status" value="1"/>
</dbReference>
<keyword evidence="2 4" id="KW-0067">ATP-binding</keyword>
<accession>A0ABW5WEJ6</accession>
<protein>
    <submittedName>
        <fullName evidence="4">ATP-binding protein</fullName>
    </submittedName>
</protein>
<evidence type="ECO:0000256" key="1">
    <source>
        <dbReference type="ARBA" id="ARBA00022741"/>
    </source>
</evidence>
<organism evidence="4 5">
    <name type="scientific">Prauserella oleivorans</name>
    <dbReference type="NCBI Taxonomy" id="1478153"/>
    <lineage>
        <taxon>Bacteria</taxon>
        <taxon>Bacillati</taxon>
        <taxon>Actinomycetota</taxon>
        <taxon>Actinomycetes</taxon>
        <taxon>Pseudonocardiales</taxon>
        <taxon>Pseudonocardiaceae</taxon>
        <taxon>Prauserella</taxon>
    </lineage>
</organism>
<evidence type="ECO:0000259" key="3">
    <source>
        <dbReference type="Pfam" id="PF13191"/>
    </source>
</evidence>
<dbReference type="Gene3D" id="3.40.50.300">
    <property type="entry name" value="P-loop containing nucleotide triphosphate hydrolases"/>
    <property type="match status" value="1"/>
</dbReference>
<dbReference type="RefSeq" id="WP_377390528.1">
    <property type="nucleotide sequence ID" value="NZ_JBHSAN010000024.1"/>
</dbReference>
<dbReference type="Pfam" id="PF13191">
    <property type="entry name" value="AAA_16"/>
    <property type="match status" value="1"/>
</dbReference>
<dbReference type="GO" id="GO:0005524">
    <property type="term" value="F:ATP binding"/>
    <property type="evidence" value="ECO:0007669"/>
    <property type="project" value="UniProtKB-KW"/>
</dbReference>
<evidence type="ECO:0000313" key="4">
    <source>
        <dbReference type="EMBL" id="MFD2800771.1"/>
    </source>
</evidence>
<dbReference type="EMBL" id="JBHUOF010000021">
    <property type="protein sequence ID" value="MFD2800771.1"/>
    <property type="molecule type" value="Genomic_DNA"/>
</dbReference>
<keyword evidence="1" id="KW-0547">Nucleotide-binding</keyword>
<evidence type="ECO:0000313" key="5">
    <source>
        <dbReference type="Proteomes" id="UP001597478"/>
    </source>
</evidence>
<dbReference type="InterPro" id="IPR041664">
    <property type="entry name" value="AAA_16"/>
</dbReference>